<keyword evidence="2" id="KW-1185">Reference proteome</keyword>
<evidence type="ECO:0000313" key="1">
    <source>
        <dbReference type="EMBL" id="ATZ80364.1"/>
    </source>
</evidence>
<accession>A0A2H4UU17</accession>
<dbReference type="EMBL" id="MF782455">
    <property type="protein sequence ID" value="ATZ80364.1"/>
    <property type="molecule type" value="Genomic_DNA"/>
</dbReference>
<proteinExistence type="predicted"/>
<name>A0A2H4UU17_9VIRU</name>
<gene>
    <name evidence="1" type="ORF">BMW23_0306</name>
</gene>
<protein>
    <submittedName>
        <fullName evidence="1">Uncharacterized protein</fullName>
    </submittedName>
</protein>
<reference evidence="1" key="1">
    <citation type="journal article" date="2017" name="Elife">
        <title>The kinetoplastid-infecting Bodo saltans virus (BsV), a window into the most abundant giant viruses in the sea.</title>
        <authorList>
            <person name="Deeg C.M."/>
            <person name="Chow C.-E.T."/>
            <person name="Suttle C.A."/>
        </authorList>
    </citation>
    <scope>NUCLEOTIDE SEQUENCE</scope>
    <source>
        <strain evidence="1">NG1</strain>
    </source>
</reference>
<dbReference type="Proteomes" id="UP000240325">
    <property type="component" value="Segment"/>
</dbReference>
<organism evidence="1">
    <name type="scientific">Bodo saltans virus</name>
    <dbReference type="NCBI Taxonomy" id="2024608"/>
    <lineage>
        <taxon>Viruses</taxon>
        <taxon>Varidnaviria</taxon>
        <taxon>Bamfordvirae</taxon>
        <taxon>Nucleocytoviricota</taxon>
        <taxon>Megaviricetes</taxon>
        <taxon>Imitervirales</taxon>
        <taxon>Mimiviridae</taxon>
        <taxon>Klosneuvirinae</taxon>
        <taxon>Theiavirus</taxon>
        <taxon>Theiavirus salishense</taxon>
    </lineage>
</organism>
<evidence type="ECO:0000313" key="2">
    <source>
        <dbReference type="Proteomes" id="UP000240325"/>
    </source>
</evidence>
<sequence length="320" mass="37201">MKSIIIQKIIKIGLYKFQITIYLTSNKMFTSYNTFDSSHRELLDSIKARAASMKEDGIVNEGKILNDFTEKHISDFVELKGVGAPALHEIHIFLAELNPTQEQIELYSWIVEQFNETYKDKTVNFKQMKAPLLALYFRNHGAYVSVLQSSHYFSSDNKEEILHQTYLEASLFLAAGFNIIRLKIEASMHGIENMPMSGSELTSYYEHHIRVKNTGDMAYDEETNLLNEISIHFSNQLKTPIPMSYNKNDKEGRRYLNVRFRNMGYKEALEQVKHIVEHINNNGDFRVVNHIDEIIICDSFVELDKGWIDFTDEEKTEMFA</sequence>